<evidence type="ECO:0000313" key="2">
    <source>
        <dbReference type="EMBL" id="MCH7412822.1"/>
    </source>
</evidence>
<gene>
    <name evidence="2" type="ORF">MM213_04940</name>
</gene>
<keyword evidence="3" id="KW-1185">Reference proteome</keyword>
<dbReference type="Gene3D" id="2.30.30.110">
    <property type="match status" value="1"/>
</dbReference>
<dbReference type="PANTHER" id="PTHR33988:SF2">
    <property type="entry name" value="ENDORIBONUCLEASE MAZF"/>
    <property type="match status" value="1"/>
</dbReference>
<name>A0ABS9V8R7_9BACT</name>
<comment type="caution">
    <text evidence="2">The sequence shown here is derived from an EMBL/GenBank/DDBJ whole genome shotgun (WGS) entry which is preliminary data.</text>
</comment>
<keyword evidence="1" id="KW-0540">Nuclease</keyword>
<dbReference type="SUPFAM" id="SSF50118">
    <property type="entry name" value="Cell growth inhibitor/plasmid maintenance toxic component"/>
    <property type="match status" value="1"/>
</dbReference>
<dbReference type="EC" id="3.1.-.-" evidence="1"/>
<keyword evidence="1" id="KW-0378">Hydrolase</keyword>
<reference evidence="2" key="1">
    <citation type="submission" date="2022-03" db="EMBL/GenBank/DDBJ databases">
        <title>De novo assembled genomes of Belliella spp. (Cyclobacteriaceae) strains.</title>
        <authorList>
            <person name="Szabo A."/>
            <person name="Korponai K."/>
            <person name="Felfoldi T."/>
        </authorList>
    </citation>
    <scope>NUCLEOTIDE SEQUENCE</scope>
    <source>
        <strain evidence="2">DSM 111903</strain>
    </source>
</reference>
<proteinExistence type="inferred from homology"/>
<keyword evidence="1" id="KW-0255">Endonuclease</keyword>
<dbReference type="InterPro" id="IPR003477">
    <property type="entry name" value="PemK-like"/>
</dbReference>
<dbReference type="RefSeq" id="WP_241410361.1">
    <property type="nucleotide sequence ID" value="NZ_JAKZGO010000003.1"/>
</dbReference>
<dbReference type="PANTHER" id="PTHR33988">
    <property type="entry name" value="ENDORIBONUCLEASE MAZF-RELATED"/>
    <property type="match status" value="1"/>
</dbReference>
<organism evidence="2 3">
    <name type="scientific">Belliella alkalica</name>
    <dbReference type="NCBI Taxonomy" id="1730871"/>
    <lineage>
        <taxon>Bacteria</taxon>
        <taxon>Pseudomonadati</taxon>
        <taxon>Bacteroidota</taxon>
        <taxon>Cytophagia</taxon>
        <taxon>Cytophagales</taxon>
        <taxon>Cyclobacteriaceae</taxon>
        <taxon>Belliella</taxon>
    </lineage>
</organism>
<dbReference type="EMBL" id="JAKZGO010000003">
    <property type="protein sequence ID" value="MCH7412822.1"/>
    <property type="molecule type" value="Genomic_DNA"/>
</dbReference>
<protein>
    <recommendedName>
        <fullName evidence="1">mRNA interferase</fullName>
        <ecNumber evidence="1">3.1.-.-</ecNumber>
    </recommendedName>
</protein>
<evidence type="ECO:0000256" key="1">
    <source>
        <dbReference type="PIRNR" id="PIRNR033490"/>
    </source>
</evidence>
<evidence type="ECO:0000313" key="3">
    <source>
        <dbReference type="Proteomes" id="UP001165430"/>
    </source>
</evidence>
<dbReference type="Proteomes" id="UP001165430">
    <property type="component" value="Unassembled WGS sequence"/>
</dbReference>
<accession>A0ABS9V8R7</accession>
<dbReference type="InterPro" id="IPR011067">
    <property type="entry name" value="Plasmid_toxin/cell-grow_inhib"/>
</dbReference>
<comment type="function">
    <text evidence="1">Toxic component of a type II toxin-antitoxin (TA) system.</text>
</comment>
<dbReference type="PIRSF" id="PIRSF033490">
    <property type="entry name" value="MazF"/>
    <property type="match status" value="1"/>
</dbReference>
<sequence length="110" mass="12378">MKQGEIWYADLNPSKDSEQAGFRPVVIISGNLLNKHLKVVITVPLTSKIKNYQGNPILIPDTTNNLREISEMMVFHIRSISKERLVEKIGKISDKELQMALATLGDITTM</sequence>
<dbReference type="Pfam" id="PF02452">
    <property type="entry name" value="PemK_toxin"/>
    <property type="match status" value="1"/>
</dbReference>
<comment type="similarity">
    <text evidence="1">Belongs to the PemK/MazF family.</text>
</comment>